<dbReference type="InterPro" id="IPR037522">
    <property type="entry name" value="HD_GYP_dom"/>
</dbReference>
<proteinExistence type="predicted"/>
<dbReference type="PROSITE" id="PS51832">
    <property type="entry name" value="HD_GYP"/>
    <property type="match status" value="1"/>
</dbReference>
<comment type="caution">
    <text evidence="2">The sequence shown here is derived from an EMBL/GenBank/DDBJ whole genome shotgun (WGS) entry which is preliminary data.</text>
</comment>
<dbReference type="SUPFAM" id="SSF55781">
    <property type="entry name" value="GAF domain-like"/>
    <property type="match status" value="1"/>
</dbReference>
<dbReference type="PANTHER" id="PTHR43155">
    <property type="entry name" value="CYCLIC DI-GMP PHOSPHODIESTERASE PA4108-RELATED"/>
    <property type="match status" value="1"/>
</dbReference>
<evidence type="ECO:0000313" key="3">
    <source>
        <dbReference type="Proteomes" id="UP000231267"/>
    </source>
</evidence>
<dbReference type="InterPro" id="IPR003018">
    <property type="entry name" value="GAF"/>
</dbReference>
<feature type="domain" description="HD-GYP" evidence="1">
    <location>
        <begin position="264"/>
        <end position="459"/>
    </location>
</feature>
<evidence type="ECO:0000259" key="1">
    <source>
        <dbReference type="PROSITE" id="PS51832"/>
    </source>
</evidence>
<dbReference type="Proteomes" id="UP000231267">
    <property type="component" value="Unassembled WGS sequence"/>
</dbReference>
<protein>
    <recommendedName>
        <fullName evidence="1">HD-GYP domain-containing protein</fullName>
    </recommendedName>
</protein>
<dbReference type="CDD" id="cd00077">
    <property type="entry name" value="HDc"/>
    <property type="match status" value="1"/>
</dbReference>
<gene>
    <name evidence="2" type="ORF">COW11_01325</name>
</gene>
<dbReference type="EMBL" id="PFGP01000027">
    <property type="protein sequence ID" value="PIW66828.1"/>
    <property type="molecule type" value="Genomic_DNA"/>
</dbReference>
<dbReference type="SUPFAM" id="SSF109604">
    <property type="entry name" value="HD-domain/PDEase-like"/>
    <property type="match status" value="1"/>
</dbReference>
<dbReference type="InterPro" id="IPR003607">
    <property type="entry name" value="HD/PDEase_dom"/>
</dbReference>
<accession>A0A2J0LG59</accession>
<dbReference type="InterPro" id="IPR029016">
    <property type="entry name" value="GAF-like_dom_sf"/>
</dbReference>
<dbReference type="AlphaFoldDB" id="A0A2J0LG59"/>
<dbReference type="SMART" id="SM00065">
    <property type="entry name" value="GAF"/>
    <property type="match status" value="1"/>
</dbReference>
<reference evidence="2 3" key="1">
    <citation type="submission" date="2017-09" db="EMBL/GenBank/DDBJ databases">
        <title>Depth-based differentiation of microbial function through sediment-hosted aquifers and enrichment of novel symbionts in the deep terrestrial subsurface.</title>
        <authorList>
            <person name="Probst A.J."/>
            <person name="Ladd B."/>
            <person name="Jarett J.K."/>
            <person name="Geller-Mcgrath D.E."/>
            <person name="Sieber C.M."/>
            <person name="Emerson J.B."/>
            <person name="Anantharaman K."/>
            <person name="Thomas B.C."/>
            <person name="Malmstrom R."/>
            <person name="Stieglmeier M."/>
            <person name="Klingl A."/>
            <person name="Woyke T."/>
            <person name="Ryan C.M."/>
            <person name="Banfield J.F."/>
        </authorList>
    </citation>
    <scope>NUCLEOTIDE SEQUENCE [LARGE SCALE GENOMIC DNA]</scope>
    <source>
        <strain evidence="2">CG12_big_fil_rev_8_21_14_0_65_43_15</strain>
    </source>
</reference>
<dbReference type="Gene3D" id="1.10.3210.10">
    <property type="entry name" value="Hypothetical protein af1432"/>
    <property type="match status" value="1"/>
</dbReference>
<evidence type="ECO:0000313" key="2">
    <source>
        <dbReference type="EMBL" id="PIW66828.1"/>
    </source>
</evidence>
<dbReference type="PANTHER" id="PTHR43155:SF2">
    <property type="entry name" value="CYCLIC DI-GMP PHOSPHODIESTERASE PA4108"/>
    <property type="match status" value="1"/>
</dbReference>
<dbReference type="Pfam" id="PF13487">
    <property type="entry name" value="HD_5"/>
    <property type="match status" value="1"/>
</dbReference>
<name>A0A2J0LG59_9BACT</name>
<sequence length="459" mass="52066">MKDKYTEEFLRRLSANINLKKQEQVFESMLGPATWQIQPVKGESKDKPVERFSNESGHGFSMPLKQGNQLYGAIIALGFKYPVTDELMRLFAVFTETLMREVQKEMELTKLYDTIRPRAIALSTIHTVHRLISSTLDLDELMPRIARLCLQVMRAEVCDIFLIEPGKKKKFVFQTSVNVNKDSQKHKVKVKLNGILAHIAKTGASRLTPKRLLVPLIDEDVIGIIGIRNKMGDKPFNEFDKEILTTFAEQAVIAIRNAQLYEEQEKLTIGSIKALAAILDTRPNSIQTHSAMFVKLVVEVAKELNVTAQELRVLKYASLLHDAGKVMIPDEILKKQKRLTGEEFRIIKKHPIKGVQIVKPIEVLKPVIPIILYHHERFDGTGYPKGLKGSQIPLGSRIMSVVDAFVAMVSKQPYRECLNCDESLFEIKKYSGTQFDPEIVDIFCRVIAKSNIKSLLKAK</sequence>
<dbReference type="Gene3D" id="3.30.450.40">
    <property type="match status" value="2"/>
</dbReference>
<organism evidence="2 3">
    <name type="scientific">Candidatus Taenaricola geysiri</name>
    <dbReference type="NCBI Taxonomy" id="1974752"/>
    <lineage>
        <taxon>Bacteria</taxon>
        <taxon>Pseudomonadati</taxon>
        <taxon>Candidatus Omnitrophota</taxon>
        <taxon>Candidatus Taenaricola</taxon>
    </lineage>
</organism>